<keyword evidence="11" id="KW-1185">Reference proteome</keyword>
<dbReference type="OrthoDB" id="2747330at2759"/>
<keyword evidence="3" id="KW-0964">Secreted</keyword>
<dbReference type="Gene3D" id="2.40.70.10">
    <property type="entry name" value="Acid Proteases"/>
    <property type="match status" value="2"/>
</dbReference>
<comment type="caution">
    <text evidence="10">The sequence shown here is derived from an EMBL/GenBank/DDBJ whole genome shotgun (WGS) entry which is preliminary data.</text>
</comment>
<comment type="similarity">
    <text evidence="2">Belongs to the peptidase A1 family.</text>
</comment>
<dbReference type="Pfam" id="PF14543">
    <property type="entry name" value="TAXi_N"/>
    <property type="match status" value="1"/>
</dbReference>
<sequence length="437" mass="48305">MGFTLTIFLFLLVTCSHSTASLAEASKSLTGFSIDLIHRDSPLSPFYNPSLTESQRIRNAALRSIARSNRLSLSRNENGTPKSITFPDLGTGEYLMRFYIGTPQVERYAIADTGSDLIWVQCSPCIKCLPQNTPLFDPRKSSTYRRVRCDSQPCTLLPENQRRCGKSGTCEYKYGYGDSSYNIGIMSVDKINFGSKAVQFPKFTFGCAYYNNDTADKTKRNTGLVGLGAGPLSLVSQLGDIGQKFSYCLLPFGSNSTSKMKFGNEATIKGKGVVSTPLIRKSSQPSFYYLNLEGISVGNKKVKTSRSGIDGNMLIDSGTTFPMLERRFYNKFVTLVKEVFGVEAEKNPPAEYDFCFRNKDNRENFPDIVFLFTGAKVRVDASNLFTLADDDLVCMLVQPTDDEDGSIFGNQAQVGFQVEYDLGGGKISFAPAHCAKY</sequence>
<keyword evidence="5" id="KW-0064">Aspartyl protease</keyword>
<evidence type="ECO:0000256" key="7">
    <source>
        <dbReference type="ARBA" id="ARBA00023180"/>
    </source>
</evidence>
<dbReference type="InterPro" id="IPR032861">
    <property type="entry name" value="TAXi_N"/>
</dbReference>
<keyword evidence="8" id="KW-0732">Signal</keyword>
<feature type="domain" description="Peptidase A1" evidence="9">
    <location>
        <begin position="94"/>
        <end position="430"/>
    </location>
</feature>
<reference evidence="10" key="1">
    <citation type="submission" date="2018-05" db="EMBL/GenBank/DDBJ databases">
        <title>Draft genome of Mucuna pruriens seed.</title>
        <authorList>
            <person name="Nnadi N.E."/>
            <person name="Vos R."/>
            <person name="Hasami M.H."/>
            <person name="Devisetty U.K."/>
            <person name="Aguiy J.C."/>
        </authorList>
    </citation>
    <scope>NUCLEOTIDE SEQUENCE [LARGE SCALE GENOMIC DNA]</scope>
    <source>
        <strain evidence="10">JCA_2017</strain>
    </source>
</reference>
<dbReference type="PROSITE" id="PS51767">
    <property type="entry name" value="PEPTIDASE_A1"/>
    <property type="match status" value="1"/>
</dbReference>
<dbReference type="Pfam" id="PF14541">
    <property type="entry name" value="TAXi_C"/>
    <property type="match status" value="1"/>
</dbReference>
<gene>
    <name evidence="10" type="primary">CDR1</name>
    <name evidence="10" type="ORF">CR513_09585</name>
</gene>
<name>A0A371HUF7_MUCPR</name>
<comment type="subcellular location">
    <subcellularLocation>
        <location evidence="1">Secreted</location>
    </subcellularLocation>
</comment>
<dbReference type="InterPro" id="IPR021109">
    <property type="entry name" value="Peptidase_aspartic_dom_sf"/>
</dbReference>
<dbReference type="AlphaFoldDB" id="A0A371HUF7"/>
<dbReference type="InterPro" id="IPR033121">
    <property type="entry name" value="PEPTIDASE_A1"/>
</dbReference>
<dbReference type="PROSITE" id="PS00141">
    <property type="entry name" value="ASP_PROTEASE"/>
    <property type="match status" value="1"/>
</dbReference>
<evidence type="ECO:0000256" key="6">
    <source>
        <dbReference type="ARBA" id="ARBA00022801"/>
    </source>
</evidence>
<keyword evidence="4" id="KW-0645">Protease</keyword>
<organism evidence="10 11">
    <name type="scientific">Mucuna pruriens</name>
    <name type="common">Velvet bean</name>
    <name type="synonym">Dolichos pruriens</name>
    <dbReference type="NCBI Taxonomy" id="157652"/>
    <lineage>
        <taxon>Eukaryota</taxon>
        <taxon>Viridiplantae</taxon>
        <taxon>Streptophyta</taxon>
        <taxon>Embryophyta</taxon>
        <taxon>Tracheophyta</taxon>
        <taxon>Spermatophyta</taxon>
        <taxon>Magnoliopsida</taxon>
        <taxon>eudicotyledons</taxon>
        <taxon>Gunneridae</taxon>
        <taxon>Pentapetalae</taxon>
        <taxon>rosids</taxon>
        <taxon>fabids</taxon>
        <taxon>Fabales</taxon>
        <taxon>Fabaceae</taxon>
        <taxon>Papilionoideae</taxon>
        <taxon>50 kb inversion clade</taxon>
        <taxon>NPAAA clade</taxon>
        <taxon>indigoferoid/millettioid clade</taxon>
        <taxon>Phaseoleae</taxon>
        <taxon>Mucuna</taxon>
    </lineage>
</organism>
<dbReference type="GO" id="GO:0005576">
    <property type="term" value="C:extracellular region"/>
    <property type="evidence" value="ECO:0007669"/>
    <property type="project" value="UniProtKB-SubCell"/>
</dbReference>
<dbReference type="InterPro" id="IPR032799">
    <property type="entry name" value="TAXi_C"/>
</dbReference>
<feature type="non-terminal residue" evidence="10">
    <location>
        <position position="1"/>
    </location>
</feature>
<dbReference type="InterPro" id="IPR001969">
    <property type="entry name" value="Aspartic_peptidase_AS"/>
</dbReference>
<evidence type="ECO:0000259" key="9">
    <source>
        <dbReference type="PROSITE" id="PS51767"/>
    </source>
</evidence>
<evidence type="ECO:0000256" key="8">
    <source>
        <dbReference type="SAM" id="SignalP"/>
    </source>
</evidence>
<dbReference type="Proteomes" id="UP000257109">
    <property type="component" value="Unassembled WGS sequence"/>
</dbReference>
<dbReference type="FunFam" id="2.40.70.10:FF:000051">
    <property type="entry name" value="Putative aspartic protease"/>
    <property type="match status" value="1"/>
</dbReference>
<dbReference type="CDD" id="cd05476">
    <property type="entry name" value="pepsin_A_like_plant"/>
    <property type="match status" value="1"/>
</dbReference>
<dbReference type="EMBL" id="QJKJ01001689">
    <property type="protein sequence ID" value="RDY06421.1"/>
    <property type="molecule type" value="Genomic_DNA"/>
</dbReference>
<feature type="chain" id="PRO_5016738284" evidence="8">
    <location>
        <begin position="21"/>
        <end position="437"/>
    </location>
</feature>
<dbReference type="GO" id="GO:0004190">
    <property type="term" value="F:aspartic-type endopeptidase activity"/>
    <property type="evidence" value="ECO:0007669"/>
    <property type="project" value="UniProtKB-KW"/>
</dbReference>
<keyword evidence="7" id="KW-0325">Glycoprotein</keyword>
<evidence type="ECO:0000256" key="1">
    <source>
        <dbReference type="ARBA" id="ARBA00004613"/>
    </source>
</evidence>
<evidence type="ECO:0000313" key="11">
    <source>
        <dbReference type="Proteomes" id="UP000257109"/>
    </source>
</evidence>
<dbReference type="InterPro" id="IPR051708">
    <property type="entry name" value="Plant_Aspart_Prot_A1"/>
</dbReference>
<proteinExistence type="inferred from homology"/>
<keyword evidence="6" id="KW-0378">Hydrolase</keyword>
<accession>A0A371HUF7</accession>
<dbReference type="PANTHER" id="PTHR47967">
    <property type="entry name" value="OS07G0603500 PROTEIN-RELATED"/>
    <property type="match status" value="1"/>
</dbReference>
<evidence type="ECO:0000313" key="10">
    <source>
        <dbReference type="EMBL" id="RDY06421.1"/>
    </source>
</evidence>
<evidence type="ECO:0000256" key="2">
    <source>
        <dbReference type="ARBA" id="ARBA00007447"/>
    </source>
</evidence>
<dbReference type="FunFam" id="2.40.70.10:FF:000050">
    <property type="entry name" value="Aspartic proteinase CDR1"/>
    <property type="match status" value="1"/>
</dbReference>
<dbReference type="GO" id="GO:0006508">
    <property type="term" value="P:proteolysis"/>
    <property type="evidence" value="ECO:0007669"/>
    <property type="project" value="UniProtKB-KW"/>
</dbReference>
<evidence type="ECO:0000256" key="5">
    <source>
        <dbReference type="ARBA" id="ARBA00022750"/>
    </source>
</evidence>
<protein>
    <submittedName>
        <fullName evidence="10">Aspartic proteinase CDR1</fullName>
    </submittedName>
</protein>
<evidence type="ECO:0000256" key="3">
    <source>
        <dbReference type="ARBA" id="ARBA00022525"/>
    </source>
</evidence>
<dbReference type="PANTHER" id="PTHR47967:SF128">
    <property type="entry name" value="ASPARTIC PROTEINASE CDR1-LIKE"/>
    <property type="match status" value="1"/>
</dbReference>
<evidence type="ECO:0000256" key="4">
    <source>
        <dbReference type="ARBA" id="ARBA00022670"/>
    </source>
</evidence>
<feature type="signal peptide" evidence="8">
    <location>
        <begin position="1"/>
        <end position="20"/>
    </location>
</feature>
<dbReference type="SUPFAM" id="SSF50630">
    <property type="entry name" value="Acid proteases"/>
    <property type="match status" value="1"/>
</dbReference>
<dbReference type="InterPro" id="IPR034161">
    <property type="entry name" value="Pepsin-like_plant"/>
</dbReference>